<dbReference type="InterPro" id="IPR016087">
    <property type="entry name" value="Chalcone_isomerase"/>
</dbReference>
<dbReference type="Pfam" id="PF16036">
    <property type="entry name" value="Chalcone_3"/>
    <property type="match status" value="1"/>
</dbReference>
<reference evidence="3" key="1">
    <citation type="journal article" date="2023" name="Int. J. Syst. Evol. Microbiol.">
        <title>&lt;i&gt;Shewanella septentrionalis&lt;/i&gt; sp. nov. and &lt;i&gt;Shewanella holmiensis&lt;/i&gt; sp. nov., isolated from Baltic Sea water and sediments.</title>
        <authorList>
            <person name="Martin-Rodriguez A.J."/>
            <person name="Thorell K."/>
            <person name="Joffre E."/>
            <person name="Jensie-Markopoulos S."/>
            <person name="Moore E.R.B."/>
            <person name="Sjoling A."/>
        </authorList>
    </citation>
    <scope>NUCLEOTIDE SEQUENCE</scope>
    <source>
        <strain evidence="3">SP1S2-7</strain>
    </source>
</reference>
<dbReference type="AlphaFoldDB" id="A0A9X3AVR9"/>
<keyword evidence="1" id="KW-0732">Signal</keyword>
<dbReference type="RefSeq" id="WP_261298045.1">
    <property type="nucleotide sequence ID" value="NZ_JAMTCD010000007.1"/>
</dbReference>
<evidence type="ECO:0000259" key="2">
    <source>
        <dbReference type="Pfam" id="PF16036"/>
    </source>
</evidence>
<sequence>MKVLSVLTLTAALLVSPLLHAKTVSGVDVQEVLTIQSKELVLNGAGVRSKFFMDLYVGSLYLPTPQDNLTAVLEQSVAVIRLDITSGMITSDKMVDAISEGFDAATNGDSSSIKAEISQFMGLFNAEIKQGDQFSFVLTKNEGVTSFKNEQPQGEVKGELFRQALIKIWLGDAPAQNSLKQSLLGL</sequence>
<accession>A0A9X3AVR9</accession>
<keyword evidence="4" id="KW-1185">Reference proteome</keyword>
<dbReference type="Gene3D" id="3.50.70.10">
    <property type="match status" value="1"/>
</dbReference>
<evidence type="ECO:0000313" key="4">
    <source>
        <dbReference type="Proteomes" id="UP001155546"/>
    </source>
</evidence>
<dbReference type="EMBL" id="JAMTCD010000007">
    <property type="protein sequence ID" value="MCT7941658.1"/>
    <property type="molecule type" value="Genomic_DNA"/>
</dbReference>
<organism evidence="3 4">
    <name type="scientific">Shewanella holmiensis</name>
    <dbReference type="NCBI Taxonomy" id="2952222"/>
    <lineage>
        <taxon>Bacteria</taxon>
        <taxon>Pseudomonadati</taxon>
        <taxon>Pseudomonadota</taxon>
        <taxon>Gammaproteobacteria</taxon>
        <taxon>Alteromonadales</taxon>
        <taxon>Shewanellaceae</taxon>
        <taxon>Shewanella</taxon>
    </lineage>
</organism>
<feature type="domain" description="Chalcone isomerase" evidence="2">
    <location>
        <begin position="21"/>
        <end position="185"/>
    </location>
</feature>
<evidence type="ECO:0000256" key="1">
    <source>
        <dbReference type="SAM" id="SignalP"/>
    </source>
</evidence>
<dbReference type="InterPro" id="IPR036298">
    <property type="entry name" value="Chalcone_isomerase_sf"/>
</dbReference>
<dbReference type="Proteomes" id="UP001155546">
    <property type="component" value="Unassembled WGS sequence"/>
</dbReference>
<comment type="caution">
    <text evidence="3">The sequence shown here is derived from an EMBL/GenBank/DDBJ whole genome shotgun (WGS) entry which is preliminary data.</text>
</comment>
<gene>
    <name evidence="3" type="ORF">NE535_07575</name>
</gene>
<feature type="signal peptide" evidence="1">
    <location>
        <begin position="1"/>
        <end position="21"/>
    </location>
</feature>
<dbReference type="GO" id="GO:0016872">
    <property type="term" value="F:intramolecular lyase activity"/>
    <property type="evidence" value="ECO:0007669"/>
    <property type="project" value="InterPro"/>
</dbReference>
<dbReference type="InterPro" id="IPR016088">
    <property type="entry name" value="Chalcone_isomerase_3-sand"/>
</dbReference>
<proteinExistence type="predicted"/>
<dbReference type="SUPFAM" id="SSF54626">
    <property type="entry name" value="Chalcone isomerase"/>
    <property type="match status" value="1"/>
</dbReference>
<evidence type="ECO:0000313" key="3">
    <source>
        <dbReference type="EMBL" id="MCT7941658.1"/>
    </source>
</evidence>
<keyword evidence="3" id="KW-0413">Isomerase</keyword>
<protein>
    <submittedName>
        <fullName evidence="3">Chalcone isomerase family protein</fullName>
    </submittedName>
</protein>
<name>A0A9X3AVR9_9GAMM</name>
<feature type="chain" id="PRO_5040888202" evidence="1">
    <location>
        <begin position="22"/>
        <end position="186"/>
    </location>
</feature>